<organism evidence="1 2">
    <name type="scientific">Friedmanniella luteola</name>
    <dbReference type="NCBI Taxonomy" id="546871"/>
    <lineage>
        <taxon>Bacteria</taxon>
        <taxon>Bacillati</taxon>
        <taxon>Actinomycetota</taxon>
        <taxon>Actinomycetes</taxon>
        <taxon>Propionibacteriales</taxon>
        <taxon>Nocardioidaceae</taxon>
        <taxon>Friedmanniella</taxon>
    </lineage>
</organism>
<dbReference type="OrthoDB" id="9758578at2"/>
<dbReference type="Gene3D" id="1.50.10.20">
    <property type="match status" value="1"/>
</dbReference>
<gene>
    <name evidence="1" type="ORF">SAMN04488543_3844</name>
</gene>
<reference evidence="1 2" key="1">
    <citation type="submission" date="2016-10" db="EMBL/GenBank/DDBJ databases">
        <authorList>
            <person name="de Groot N.N."/>
        </authorList>
    </citation>
    <scope>NUCLEOTIDE SEQUENCE [LARGE SCALE GENOMIC DNA]</scope>
    <source>
        <strain evidence="1 2">DSM 21741</strain>
    </source>
</reference>
<dbReference type="RefSeq" id="WP_091414908.1">
    <property type="nucleotide sequence ID" value="NZ_LT629749.1"/>
</dbReference>
<dbReference type="Proteomes" id="UP000199092">
    <property type="component" value="Chromosome I"/>
</dbReference>
<evidence type="ECO:0000313" key="1">
    <source>
        <dbReference type="EMBL" id="SDT34364.1"/>
    </source>
</evidence>
<dbReference type="STRING" id="546871.SAMN04488543_3844"/>
<evidence type="ECO:0000313" key="2">
    <source>
        <dbReference type="Proteomes" id="UP000199092"/>
    </source>
</evidence>
<evidence type="ECO:0008006" key="3">
    <source>
        <dbReference type="Google" id="ProtNLM"/>
    </source>
</evidence>
<proteinExistence type="predicted"/>
<keyword evidence="2" id="KW-1185">Reference proteome</keyword>
<dbReference type="InterPro" id="IPR008930">
    <property type="entry name" value="Terpenoid_cyclase/PrenylTrfase"/>
</dbReference>
<protein>
    <recommendedName>
        <fullName evidence="3">Prenyltransferase and squalene oxidase repeat-containing protein</fullName>
    </recommendedName>
</protein>
<dbReference type="SUPFAM" id="SSF48239">
    <property type="entry name" value="Terpenoid cyclases/Protein prenyltransferases"/>
    <property type="match status" value="1"/>
</dbReference>
<name>A0A1H1ZL12_9ACTN</name>
<sequence length="313" mass="33827">MDLLEWLLDADPALRWQVLRDLTDTPAATAAAERARVASEGWGAHLLALRDPDGQWAGGACFPAGFTGDLADGQPWTSTLPSLELLCELGVDPDAAAVRESVSLVAQHCRWEHAGQPFFAGEVEACINGRTVRIGAQLGAPVRGVVDRLLGEQLADGGWNCEAENGSVRSSFDSTLCVLEGLRAFEVAAGGATEVAVARRRGEEYLLERGLFRRLSTGAVVDEGYLTPSFPTWWHYDVLRALDHFRAVGERPDRRAAEAVELVRSARRADGTWPAGPVHRGAVHLALEAGPGSSSRWITLRALRVLGWYDGGR</sequence>
<dbReference type="EMBL" id="LT629749">
    <property type="protein sequence ID" value="SDT34364.1"/>
    <property type="molecule type" value="Genomic_DNA"/>
</dbReference>
<accession>A0A1H1ZL12</accession>
<dbReference type="AlphaFoldDB" id="A0A1H1ZL12"/>